<dbReference type="Pfam" id="PF10502">
    <property type="entry name" value="Peptidase_S26"/>
    <property type="match status" value="2"/>
</dbReference>
<evidence type="ECO:0000259" key="10">
    <source>
        <dbReference type="Pfam" id="PF10502"/>
    </source>
</evidence>
<keyword evidence="4" id="KW-0496">Mitochondrion</keyword>
<keyword evidence="5" id="KW-0472">Membrane</keyword>
<evidence type="ECO:0000256" key="7">
    <source>
        <dbReference type="PIRSR" id="PIRSR600223-1"/>
    </source>
</evidence>
<dbReference type="CDD" id="cd06530">
    <property type="entry name" value="S26_SPase_I"/>
    <property type="match status" value="1"/>
</dbReference>
<dbReference type="AlphaFoldDB" id="A0A1X6NLS5"/>
<evidence type="ECO:0000313" key="11">
    <source>
        <dbReference type="EMBL" id="OSX69490.1"/>
    </source>
</evidence>
<dbReference type="PANTHER" id="PTHR12383">
    <property type="entry name" value="PROTEASE FAMILY S26 MITOCHONDRIAL INNER MEMBRANE PROTEASE-RELATED"/>
    <property type="match status" value="1"/>
</dbReference>
<dbReference type="InterPro" id="IPR052064">
    <property type="entry name" value="Mito_IMP1_subunit"/>
</dbReference>
<keyword evidence="9" id="KW-0732">Signal</keyword>
<evidence type="ECO:0000313" key="12">
    <source>
        <dbReference type="Proteomes" id="UP000218209"/>
    </source>
</evidence>
<keyword evidence="3" id="KW-0378">Hydrolase</keyword>
<organism evidence="11 12">
    <name type="scientific">Porphyra umbilicalis</name>
    <name type="common">Purple laver</name>
    <name type="synonym">Red alga</name>
    <dbReference type="NCBI Taxonomy" id="2786"/>
    <lineage>
        <taxon>Eukaryota</taxon>
        <taxon>Rhodophyta</taxon>
        <taxon>Bangiophyceae</taxon>
        <taxon>Bangiales</taxon>
        <taxon>Bangiaceae</taxon>
        <taxon>Porphyra</taxon>
    </lineage>
</organism>
<keyword evidence="2" id="KW-0999">Mitochondrion inner membrane</keyword>
<dbReference type="PANTHER" id="PTHR12383:SF16">
    <property type="entry name" value="MITOCHONDRIAL INNER MEMBRANE PROTEASE SUBUNIT 1"/>
    <property type="match status" value="1"/>
</dbReference>
<dbReference type="Proteomes" id="UP000218209">
    <property type="component" value="Unassembled WGS sequence"/>
</dbReference>
<dbReference type="PRINTS" id="PR00727">
    <property type="entry name" value="LEADERPTASE"/>
</dbReference>
<evidence type="ECO:0000256" key="4">
    <source>
        <dbReference type="ARBA" id="ARBA00023128"/>
    </source>
</evidence>
<comment type="subcellular location">
    <subcellularLocation>
        <location evidence="1">Mitochondrion inner membrane</location>
    </subcellularLocation>
</comment>
<dbReference type="InterPro" id="IPR036286">
    <property type="entry name" value="LexA/Signal_pep-like_sf"/>
</dbReference>
<dbReference type="GO" id="GO:0006627">
    <property type="term" value="P:protein processing involved in protein targeting to mitochondrion"/>
    <property type="evidence" value="ECO:0007669"/>
    <property type="project" value="TreeGrafter"/>
</dbReference>
<feature type="region of interest" description="Disordered" evidence="8">
    <location>
        <begin position="249"/>
        <end position="270"/>
    </location>
</feature>
<dbReference type="OrthoDB" id="4031at2759"/>
<feature type="active site" evidence="7">
    <location>
        <position position="170"/>
    </location>
</feature>
<dbReference type="EMBL" id="KV919526">
    <property type="protein sequence ID" value="OSX69490.1"/>
    <property type="molecule type" value="Genomic_DNA"/>
</dbReference>
<accession>A0A1X6NLS5</accession>
<dbReference type="SUPFAM" id="SSF51306">
    <property type="entry name" value="LexA/Signal peptidase"/>
    <property type="match status" value="1"/>
</dbReference>
<feature type="domain" description="Peptidase S26" evidence="10">
    <location>
        <begin position="190"/>
        <end position="232"/>
    </location>
</feature>
<evidence type="ECO:0000256" key="3">
    <source>
        <dbReference type="ARBA" id="ARBA00022801"/>
    </source>
</evidence>
<evidence type="ECO:0000256" key="6">
    <source>
        <dbReference type="ARBA" id="ARBA00038445"/>
    </source>
</evidence>
<evidence type="ECO:0000256" key="1">
    <source>
        <dbReference type="ARBA" id="ARBA00004273"/>
    </source>
</evidence>
<evidence type="ECO:0000256" key="2">
    <source>
        <dbReference type="ARBA" id="ARBA00022792"/>
    </source>
</evidence>
<reference evidence="11 12" key="1">
    <citation type="submission" date="2017-03" db="EMBL/GenBank/DDBJ databases">
        <title>WGS assembly of Porphyra umbilicalis.</title>
        <authorList>
            <person name="Brawley S.H."/>
            <person name="Blouin N.A."/>
            <person name="Ficko-Blean E."/>
            <person name="Wheeler G.L."/>
            <person name="Lohr M."/>
            <person name="Goodson H.V."/>
            <person name="Jenkins J.W."/>
            <person name="Blaby-Haas C.E."/>
            <person name="Helliwell K.E."/>
            <person name="Chan C."/>
            <person name="Marriage T."/>
            <person name="Bhattacharya D."/>
            <person name="Klein A.S."/>
            <person name="Badis Y."/>
            <person name="Brodie J."/>
            <person name="Cao Y."/>
            <person name="Collen J."/>
            <person name="Dittami S.M."/>
            <person name="Gachon C.M."/>
            <person name="Green B.R."/>
            <person name="Karpowicz S."/>
            <person name="Kim J.W."/>
            <person name="Kudahl U."/>
            <person name="Lin S."/>
            <person name="Michel G."/>
            <person name="Mittag M."/>
            <person name="Olson B.J."/>
            <person name="Pangilinan J."/>
            <person name="Peng Y."/>
            <person name="Qiu H."/>
            <person name="Shu S."/>
            <person name="Singer J.T."/>
            <person name="Smith A.G."/>
            <person name="Sprecher B.N."/>
            <person name="Wagner V."/>
            <person name="Wang W."/>
            <person name="Wang Z.-Y."/>
            <person name="Yan J."/>
            <person name="Yarish C."/>
            <person name="Zoeuner-Riek S."/>
            <person name="Zhuang Y."/>
            <person name="Zou Y."/>
            <person name="Lindquist E.A."/>
            <person name="Grimwood J."/>
            <person name="Barry K."/>
            <person name="Rokhsar D.S."/>
            <person name="Schmutz J."/>
            <person name="Stiller J.W."/>
            <person name="Grossman A.R."/>
            <person name="Prochnik S.E."/>
        </authorList>
    </citation>
    <scope>NUCLEOTIDE SEQUENCE [LARGE SCALE GENOMIC DNA]</scope>
    <source>
        <strain evidence="11">4086291</strain>
    </source>
</reference>
<dbReference type="InterPro" id="IPR019533">
    <property type="entry name" value="Peptidase_S26"/>
</dbReference>
<protein>
    <recommendedName>
        <fullName evidence="10">Peptidase S26 domain-containing protein</fullName>
    </recommendedName>
</protein>
<evidence type="ECO:0000256" key="9">
    <source>
        <dbReference type="SAM" id="SignalP"/>
    </source>
</evidence>
<dbReference type="GO" id="GO:0006465">
    <property type="term" value="P:signal peptide processing"/>
    <property type="evidence" value="ECO:0007669"/>
    <property type="project" value="InterPro"/>
</dbReference>
<evidence type="ECO:0000256" key="8">
    <source>
        <dbReference type="SAM" id="MobiDB-lite"/>
    </source>
</evidence>
<keyword evidence="12" id="KW-1185">Reference proteome</keyword>
<feature type="active site" evidence="7">
    <location>
        <position position="114"/>
    </location>
</feature>
<dbReference type="GO" id="GO:0042720">
    <property type="term" value="C:mitochondrial inner membrane peptidase complex"/>
    <property type="evidence" value="ECO:0007669"/>
    <property type="project" value="TreeGrafter"/>
</dbReference>
<comment type="similarity">
    <text evidence="6">Belongs to the peptidase S26 family. IMP1 subfamily.</text>
</comment>
<gene>
    <name evidence="11" type="ORF">BU14_1464s0003</name>
</gene>
<name>A0A1X6NLS5_PORUM</name>
<feature type="signal peptide" evidence="9">
    <location>
        <begin position="1"/>
        <end position="23"/>
    </location>
</feature>
<sequence length="270" mass="27731">MEVKSSLMTLLCLLVLHWHGVQRGQDSLLVRSLLPDAAADLPPRATPTLSQGGQTGTPAQRCSRTNHLVVVTGVMLALPVGGLPGLASVAARVFAASYFLNTYGVNLSQAYGSSMTPTLAFKGDVVLLDMSAPYRWRAATRAGDGTSDALAVGDVVTLSKPTDRRVSIIKRIGGLPGDTVTVERQPGVAETLTIPRGHVWVVGDNAAASIDCRYYGPVPAALVTGKVLCRIWPPSSAGALPPAPGCAVGEGGKAPPTPPTVPVPGGVGSA</sequence>
<feature type="domain" description="Peptidase S26" evidence="10">
    <location>
        <begin position="94"/>
        <end position="184"/>
    </location>
</feature>
<dbReference type="Gene3D" id="2.10.109.10">
    <property type="entry name" value="Umud Fragment, subunit A"/>
    <property type="match status" value="1"/>
</dbReference>
<feature type="chain" id="PRO_5012823871" description="Peptidase S26 domain-containing protein" evidence="9">
    <location>
        <begin position="24"/>
        <end position="270"/>
    </location>
</feature>
<dbReference type="InterPro" id="IPR000223">
    <property type="entry name" value="Pept_S26A_signal_pept_1"/>
</dbReference>
<dbReference type="GO" id="GO:0004252">
    <property type="term" value="F:serine-type endopeptidase activity"/>
    <property type="evidence" value="ECO:0007669"/>
    <property type="project" value="InterPro"/>
</dbReference>
<evidence type="ECO:0000256" key="5">
    <source>
        <dbReference type="ARBA" id="ARBA00023136"/>
    </source>
</evidence>
<proteinExistence type="inferred from homology"/>